<protein>
    <submittedName>
        <fullName evidence="1">Uncharacterized protein</fullName>
    </submittedName>
</protein>
<name>A0ACC2XFP3_9TREE</name>
<sequence length="184" mass="19535">MLSPIPILTSLCAKSLANASQQPPKLLIMGNKADLLAKPSATQPASSTTTNATLLDSKTRALARERLESLLTRELTRAKSSRASTTGRIESIDAVPSSTSSLSFLGYLKKLLRIGGAVNVGAGVGEKEEEWKLEEAEDAMWGGRNGTFKFEEVEGVDIEFAVGSAIGGGAQEGLGELREWLTEL</sequence>
<comment type="caution">
    <text evidence="1">The sequence shown here is derived from an EMBL/GenBank/DDBJ whole genome shotgun (WGS) entry which is preliminary data.</text>
</comment>
<keyword evidence="2" id="KW-1185">Reference proteome</keyword>
<accession>A0ACC2XFP3</accession>
<evidence type="ECO:0000313" key="2">
    <source>
        <dbReference type="Proteomes" id="UP001234202"/>
    </source>
</evidence>
<reference evidence="1" key="1">
    <citation type="submission" date="2023-04" db="EMBL/GenBank/DDBJ databases">
        <title>Draft Genome sequencing of Naganishia species isolated from polar environments using Oxford Nanopore Technology.</title>
        <authorList>
            <person name="Leo P."/>
            <person name="Venkateswaran K."/>
        </authorList>
    </citation>
    <scope>NUCLEOTIDE SEQUENCE</scope>
    <source>
        <strain evidence="1">DBVPG 5303</strain>
    </source>
</reference>
<proteinExistence type="predicted"/>
<evidence type="ECO:0000313" key="1">
    <source>
        <dbReference type="EMBL" id="KAJ9122737.1"/>
    </source>
</evidence>
<dbReference type="Proteomes" id="UP001234202">
    <property type="component" value="Unassembled WGS sequence"/>
</dbReference>
<organism evidence="1 2">
    <name type="scientific">Naganishia onofrii</name>
    <dbReference type="NCBI Taxonomy" id="1851511"/>
    <lineage>
        <taxon>Eukaryota</taxon>
        <taxon>Fungi</taxon>
        <taxon>Dikarya</taxon>
        <taxon>Basidiomycota</taxon>
        <taxon>Agaricomycotina</taxon>
        <taxon>Tremellomycetes</taxon>
        <taxon>Filobasidiales</taxon>
        <taxon>Filobasidiaceae</taxon>
        <taxon>Naganishia</taxon>
    </lineage>
</organism>
<dbReference type="EMBL" id="JASBWV010000014">
    <property type="protein sequence ID" value="KAJ9122737.1"/>
    <property type="molecule type" value="Genomic_DNA"/>
</dbReference>
<gene>
    <name evidence="1" type="ORF">QFC24_004166</name>
</gene>